<protein>
    <submittedName>
        <fullName evidence="1">Uncharacterized protein</fullName>
    </submittedName>
</protein>
<evidence type="ECO:0000313" key="1">
    <source>
        <dbReference type="EMBL" id="MBB4226843.1"/>
    </source>
</evidence>
<proteinExistence type="predicted"/>
<gene>
    <name evidence="1" type="ORF">GGD56_000663</name>
</gene>
<comment type="caution">
    <text evidence="1">The sequence shown here is derived from an EMBL/GenBank/DDBJ whole genome shotgun (WGS) entry which is preliminary data.</text>
</comment>
<keyword evidence="2" id="KW-1185">Reference proteome</keyword>
<organism evidence="1 2">
    <name type="scientific">Rhizobium mongolense</name>
    <dbReference type="NCBI Taxonomy" id="57676"/>
    <lineage>
        <taxon>Bacteria</taxon>
        <taxon>Pseudomonadati</taxon>
        <taxon>Pseudomonadota</taxon>
        <taxon>Alphaproteobacteria</taxon>
        <taxon>Hyphomicrobiales</taxon>
        <taxon>Rhizobiaceae</taxon>
        <taxon>Rhizobium/Agrobacterium group</taxon>
        <taxon>Rhizobium</taxon>
    </lineage>
</organism>
<reference evidence="1 2" key="1">
    <citation type="submission" date="2020-08" db="EMBL/GenBank/DDBJ databases">
        <title>Genomic Encyclopedia of Type Strains, Phase IV (KMG-V): Genome sequencing to study the core and pangenomes of soil and plant-associated prokaryotes.</title>
        <authorList>
            <person name="Whitman W."/>
        </authorList>
    </citation>
    <scope>NUCLEOTIDE SEQUENCE [LARGE SCALE GENOMIC DNA]</scope>
    <source>
        <strain evidence="1 2">SEMIA 4087</strain>
    </source>
</reference>
<sequence length="92" mass="10066">MGDLFTAVTGVAAPEACRTVQNLIAVDIGVVHAVGGGQQAGCGFELPVRRKRHPEIVENGRVRFTDLIHDGHLLWDDNQISDFFISNKSFSF</sequence>
<name>A0ABR6IG47_9HYPH</name>
<accession>A0ABR6IG47</accession>
<dbReference type="EMBL" id="JACIFX010000001">
    <property type="protein sequence ID" value="MBB4226843.1"/>
    <property type="molecule type" value="Genomic_DNA"/>
</dbReference>
<dbReference type="Proteomes" id="UP000551353">
    <property type="component" value="Unassembled WGS sequence"/>
</dbReference>
<evidence type="ECO:0000313" key="2">
    <source>
        <dbReference type="Proteomes" id="UP000551353"/>
    </source>
</evidence>